<dbReference type="HOGENOM" id="CLU_012062_16_3_1"/>
<organism evidence="3 4">
    <name type="scientific">Ciona savignyi</name>
    <name type="common">Pacific transparent sea squirt</name>
    <dbReference type="NCBI Taxonomy" id="51511"/>
    <lineage>
        <taxon>Eukaryota</taxon>
        <taxon>Metazoa</taxon>
        <taxon>Chordata</taxon>
        <taxon>Tunicata</taxon>
        <taxon>Ascidiacea</taxon>
        <taxon>Phlebobranchia</taxon>
        <taxon>Cionidae</taxon>
        <taxon>Ciona</taxon>
    </lineage>
</organism>
<dbReference type="FunFam" id="2.40.100.10:FF:000077">
    <property type="entry name" value="Peptidyl-prolyl cis-trans isomerase"/>
    <property type="match status" value="1"/>
</dbReference>
<sequence length="209" mass="23803">ILDQLNICLNGLTAWHIKSNKIVFFLQNGKEIPIERADRTLTSKVTLEITFGQEAIGNITFGLFGRTCPKTVRNFVTLANPNRPTGEGYRGSKIHRIVRGDFLNNDGSGGWSIYGRYFRDENFAIKHFPFCLSMANAGPNTNASQFFVPVIRTSWLDGKHVVFGQVIAGHKIVKKINEVKCNTYDRPYRQVWISNTWTEVYKKSQIKTE</sequence>
<evidence type="ECO:0000259" key="2">
    <source>
        <dbReference type="PROSITE" id="PS50072"/>
    </source>
</evidence>
<dbReference type="GO" id="GO:0005737">
    <property type="term" value="C:cytoplasm"/>
    <property type="evidence" value="ECO:0007669"/>
    <property type="project" value="TreeGrafter"/>
</dbReference>
<dbReference type="GeneTree" id="ENSGT00940000167766"/>
<proteinExistence type="inferred from homology"/>
<dbReference type="Proteomes" id="UP000007875">
    <property type="component" value="Unassembled WGS sequence"/>
</dbReference>
<comment type="catalytic activity">
    <reaction evidence="1">
        <text>[protein]-peptidylproline (omega=180) = [protein]-peptidylproline (omega=0)</text>
        <dbReference type="Rhea" id="RHEA:16237"/>
        <dbReference type="Rhea" id="RHEA-COMP:10747"/>
        <dbReference type="Rhea" id="RHEA-COMP:10748"/>
        <dbReference type="ChEBI" id="CHEBI:83833"/>
        <dbReference type="ChEBI" id="CHEBI:83834"/>
        <dbReference type="EC" id="5.2.1.8"/>
    </reaction>
</comment>
<feature type="domain" description="PPIase cyclophilin-type" evidence="2">
    <location>
        <begin position="46"/>
        <end position="198"/>
    </location>
</feature>
<reference evidence="3" key="3">
    <citation type="submission" date="2025-09" db="UniProtKB">
        <authorList>
            <consortium name="Ensembl"/>
        </authorList>
    </citation>
    <scope>IDENTIFICATION</scope>
</reference>
<dbReference type="InterPro" id="IPR002130">
    <property type="entry name" value="Cyclophilin-type_PPIase_dom"/>
</dbReference>
<dbReference type="PANTHER" id="PTHR11071:SF561">
    <property type="entry name" value="PEPTIDYL-PROLYL CIS-TRANS ISOMERASE D-RELATED"/>
    <property type="match status" value="1"/>
</dbReference>
<dbReference type="STRING" id="51511.ENSCSAVP00000016042"/>
<comment type="function">
    <text evidence="1">PPIases accelerate the folding of proteins. It catalyzes the cis-trans isomerization of proline imidic peptide bonds in oligopeptides.</text>
</comment>
<evidence type="ECO:0000313" key="4">
    <source>
        <dbReference type="Proteomes" id="UP000007875"/>
    </source>
</evidence>
<dbReference type="eggNOG" id="KOG0880">
    <property type="taxonomic scope" value="Eukaryota"/>
</dbReference>
<dbReference type="GO" id="GO:0003755">
    <property type="term" value="F:peptidyl-prolyl cis-trans isomerase activity"/>
    <property type="evidence" value="ECO:0007669"/>
    <property type="project" value="UniProtKB-UniRule"/>
</dbReference>
<evidence type="ECO:0000313" key="3">
    <source>
        <dbReference type="Ensembl" id="ENSCSAVP00000016042.1"/>
    </source>
</evidence>
<keyword evidence="4" id="KW-1185">Reference proteome</keyword>
<keyword evidence="1" id="KW-0413">Isomerase</keyword>
<dbReference type="InterPro" id="IPR029000">
    <property type="entry name" value="Cyclophilin-like_dom_sf"/>
</dbReference>
<accession>H2ZEM6</accession>
<keyword evidence="1" id="KW-0697">Rotamase</keyword>
<reference evidence="3" key="2">
    <citation type="submission" date="2025-08" db="UniProtKB">
        <authorList>
            <consortium name="Ensembl"/>
        </authorList>
    </citation>
    <scope>IDENTIFICATION</scope>
</reference>
<reference evidence="4" key="1">
    <citation type="submission" date="2003-08" db="EMBL/GenBank/DDBJ databases">
        <authorList>
            <person name="Birren B."/>
            <person name="Nusbaum C."/>
            <person name="Abebe A."/>
            <person name="Abouelleil A."/>
            <person name="Adekoya E."/>
            <person name="Ait-zahra M."/>
            <person name="Allen N."/>
            <person name="Allen T."/>
            <person name="An P."/>
            <person name="Anderson M."/>
            <person name="Anderson S."/>
            <person name="Arachchi H."/>
            <person name="Armbruster J."/>
            <person name="Bachantsang P."/>
            <person name="Baldwin J."/>
            <person name="Barry A."/>
            <person name="Bayul T."/>
            <person name="Blitshsteyn B."/>
            <person name="Bloom T."/>
            <person name="Blye J."/>
            <person name="Boguslavskiy L."/>
            <person name="Borowsky M."/>
            <person name="Boukhgalter B."/>
            <person name="Brunache A."/>
            <person name="Butler J."/>
            <person name="Calixte N."/>
            <person name="Calvo S."/>
            <person name="Camarata J."/>
            <person name="Campo K."/>
            <person name="Chang J."/>
            <person name="Cheshatsang Y."/>
            <person name="Citroen M."/>
            <person name="Collymore A."/>
            <person name="Considine T."/>
            <person name="Cook A."/>
            <person name="Cooke P."/>
            <person name="Corum B."/>
            <person name="Cuomo C."/>
            <person name="David R."/>
            <person name="Dawoe T."/>
            <person name="Degray S."/>
            <person name="Dodge S."/>
            <person name="Dooley K."/>
            <person name="Dorje P."/>
            <person name="Dorjee K."/>
            <person name="Dorris L."/>
            <person name="Duffey N."/>
            <person name="Dupes A."/>
            <person name="Elkins T."/>
            <person name="Engels R."/>
            <person name="Erickson J."/>
            <person name="Farina A."/>
            <person name="Faro S."/>
            <person name="Ferreira P."/>
            <person name="Fischer H."/>
            <person name="Fitzgerald M."/>
            <person name="Foley K."/>
            <person name="Gage D."/>
            <person name="Galagan J."/>
            <person name="Gearin G."/>
            <person name="Gnerre S."/>
            <person name="Gnirke A."/>
            <person name="Goyette A."/>
            <person name="Graham J."/>
            <person name="Grandbois E."/>
            <person name="Gyaltsen K."/>
            <person name="Hafez N."/>
            <person name="Hagopian D."/>
            <person name="Hagos B."/>
            <person name="Hall J."/>
            <person name="Hatcher B."/>
            <person name="Heller A."/>
            <person name="Higgins H."/>
            <person name="Honan T."/>
            <person name="Horn A."/>
            <person name="Houde N."/>
            <person name="Hughes L."/>
            <person name="Hulme W."/>
            <person name="Husby E."/>
            <person name="Iliev I."/>
            <person name="Jaffe D."/>
            <person name="Jones C."/>
            <person name="Kamal M."/>
            <person name="Kamat A."/>
            <person name="Kamvysselis M."/>
            <person name="Karlsson E."/>
            <person name="Kells C."/>
            <person name="Kieu A."/>
            <person name="Kisner P."/>
            <person name="Kodira C."/>
            <person name="Kulbokas E."/>
            <person name="Labutti K."/>
            <person name="Lama D."/>
            <person name="Landers T."/>
            <person name="Leger J."/>
            <person name="Levine S."/>
            <person name="Lewis D."/>
            <person name="Lewis T."/>
            <person name="Lindblad-toh K."/>
            <person name="Liu X."/>
            <person name="Lokyitsang T."/>
            <person name="Lokyitsang Y."/>
            <person name="Lucien O."/>
            <person name="Lui A."/>
            <person name="Ma L.J."/>
            <person name="Mabbitt R."/>
            <person name="Macdonald J."/>
            <person name="Maclean C."/>
            <person name="Major J."/>
            <person name="Manning J."/>
            <person name="Marabella R."/>
            <person name="Maru K."/>
            <person name="Matthews C."/>
            <person name="Mauceli E."/>
            <person name="Mccarthy M."/>
            <person name="Mcdonough S."/>
            <person name="Mcghee T."/>
            <person name="Meldrim J."/>
            <person name="Meneus L."/>
            <person name="Mesirov J."/>
            <person name="Mihalev A."/>
            <person name="Mihova T."/>
            <person name="Mikkelsen T."/>
            <person name="Mlenga V."/>
            <person name="Moru K."/>
            <person name="Mozes J."/>
            <person name="Mulrain L."/>
            <person name="Munson G."/>
            <person name="Naylor J."/>
            <person name="Newes C."/>
            <person name="Nguyen C."/>
            <person name="Nguyen N."/>
            <person name="Nguyen T."/>
            <person name="Nicol R."/>
            <person name="Nielsen C."/>
            <person name="Nizzari M."/>
            <person name="Norbu C."/>
            <person name="Norbu N."/>
            <person name="O'donnell P."/>
            <person name="Okoawo O."/>
            <person name="O'leary S."/>
            <person name="Omotosho B."/>
            <person name="O'neill K."/>
            <person name="Osman S."/>
            <person name="Parker S."/>
            <person name="Perrin D."/>
            <person name="Phunkhang P."/>
            <person name="Piqani B."/>
            <person name="Purcell S."/>
            <person name="Rachupka T."/>
            <person name="Ramasamy U."/>
            <person name="Rameau R."/>
            <person name="Ray V."/>
            <person name="Raymond C."/>
            <person name="Retta R."/>
            <person name="Richardson S."/>
            <person name="Rise C."/>
            <person name="Rodriguez J."/>
            <person name="Rogers J."/>
            <person name="Rogov P."/>
            <person name="Rutman M."/>
            <person name="Schupbach R."/>
            <person name="Seaman C."/>
            <person name="Settipalli S."/>
            <person name="Sharpe T."/>
            <person name="Sheridan J."/>
            <person name="Sherpa N."/>
            <person name="Shi J."/>
            <person name="Smirnov S."/>
            <person name="Smith C."/>
            <person name="Sougnez C."/>
            <person name="Spencer B."/>
            <person name="Stalker J."/>
            <person name="Stange-thomann N."/>
            <person name="Stavropoulos S."/>
            <person name="Stetson K."/>
            <person name="Stone C."/>
            <person name="Stone S."/>
            <person name="Stubbs M."/>
            <person name="Talamas J."/>
            <person name="Tchuinga P."/>
            <person name="Tenzing P."/>
            <person name="Tesfaye S."/>
            <person name="Theodore J."/>
            <person name="Thoulutsang Y."/>
            <person name="Topham K."/>
            <person name="Towey S."/>
            <person name="Tsamla T."/>
            <person name="Tsomo N."/>
            <person name="Vallee D."/>
            <person name="Vassiliev H."/>
            <person name="Venkataraman V."/>
            <person name="Vinson J."/>
            <person name="Vo A."/>
            <person name="Wade C."/>
            <person name="Wang S."/>
            <person name="Wangchuk T."/>
            <person name="Wangdi T."/>
            <person name="Whittaker C."/>
            <person name="Wilkinson J."/>
            <person name="Wu Y."/>
            <person name="Wyman D."/>
            <person name="Yadav S."/>
            <person name="Yang S."/>
            <person name="Yang X."/>
            <person name="Yeager S."/>
            <person name="Yee E."/>
            <person name="Young G."/>
            <person name="Zainoun J."/>
            <person name="Zembeck L."/>
            <person name="Zimmer A."/>
            <person name="Zody M."/>
            <person name="Lander E."/>
        </authorList>
    </citation>
    <scope>NUCLEOTIDE SEQUENCE [LARGE SCALE GENOMIC DNA]</scope>
</reference>
<dbReference type="GO" id="GO:0016018">
    <property type="term" value="F:cyclosporin A binding"/>
    <property type="evidence" value="ECO:0007669"/>
    <property type="project" value="TreeGrafter"/>
</dbReference>
<dbReference type="EC" id="5.2.1.8" evidence="1"/>
<name>H2ZEM6_CIOSA</name>
<dbReference type="AlphaFoldDB" id="H2ZEM6"/>
<comment type="similarity">
    <text evidence="1">Belongs to the cyclophilin-type PPIase family.</text>
</comment>
<dbReference type="Pfam" id="PF00160">
    <property type="entry name" value="Pro_isomerase"/>
    <property type="match status" value="1"/>
</dbReference>
<dbReference type="GO" id="GO:0006457">
    <property type="term" value="P:protein folding"/>
    <property type="evidence" value="ECO:0007669"/>
    <property type="project" value="TreeGrafter"/>
</dbReference>
<dbReference type="InParanoid" id="H2ZEM6"/>
<evidence type="ECO:0000256" key="1">
    <source>
        <dbReference type="RuleBase" id="RU363019"/>
    </source>
</evidence>
<protein>
    <recommendedName>
        <fullName evidence="1">Peptidyl-prolyl cis-trans isomerase</fullName>
        <shortName evidence="1">PPIase</shortName>
        <ecNumber evidence="1">5.2.1.8</ecNumber>
    </recommendedName>
</protein>
<dbReference type="Gene3D" id="2.40.100.10">
    <property type="entry name" value="Cyclophilin-like"/>
    <property type="match status" value="1"/>
</dbReference>
<dbReference type="PANTHER" id="PTHR11071">
    <property type="entry name" value="PEPTIDYL-PROLYL CIS-TRANS ISOMERASE"/>
    <property type="match status" value="1"/>
</dbReference>
<dbReference type="PROSITE" id="PS50072">
    <property type="entry name" value="CSA_PPIASE_2"/>
    <property type="match status" value="1"/>
</dbReference>
<dbReference type="PRINTS" id="PR00153">
    <property type="entry name" value="CSAPPISMRASE"/>
</dbReference>
<dbReference type="Ensembl" id="ENSCSAVT00000016222.1">
    <property type="protein sequence ID" value="ENSCSAVP00000016042.1"/>
    <property type="gene ID" value="ENSCSAVG00000009447.1"/>
</dbReference>
<dbReference type="SUPFAM" id="SSF50891">
    <property type="entry name" value="Cyclophilin-like"/>
    <property type="match status" value="1"/>
</dbReference>